<evidence type="ECO:0000256" key="3">
    <source>
        <dbReference type="ARBA" id="ARBA00022801"/>
    </source>
</evidence>
<feature type="region of interest" description="Disordered" evidence="4">
    <location>
        <begin position="1"/>
        <end position="28"/>
    </location>
</feature>
<feature type="domain" description="G5" evidence="6">
    <location>
        <begin position="311"/>
        <end position="391"/>
    </location>
</feature>
<keyword evidence="5" id="KW-0812">Transmembrane</keyword>
<evidence type="ECO:0000256" key="4">
    <source>
        <dbReference type="SAM" id="MobiDB-lite"/>
    </source>
</evidence>
<dbReference type="SMART" id="SM01208">
    <property type="entry name" value="G5"/>
    <property type="match status" value="1"/>
</dbReference>
<gene>
    <name evidence="7" type="ORF">EV191_101324</name>
</gene>
<dbReference type="Pfam" id="PF06737">
    <property type="entry name" value="Transglycosylas"/>
    <property type="match status" value="1"/>
</dbReference>
<dbReference type="RefSeq" id="WP_243658692.1">
    <property type="nucleotide sequence ID" value="NZ_SLXQ01000001.1"/>
</dbReference>
<comment type="caution">
    <text evidence="7">The sequence shown here is derived from an EMBL/GenBank/DDBJ whole genome shotgun (WGS) entry which is preliminary data.</text>
</comment>
<proteinExistence type="inferred from homology"/>
<sequence length="481" mass="51508">MTASGRWAGARQAEGGTATLDRPAGPDPDYLADDFDYFRVTPDDVREALGPDADVLMAEADVDFDELITLINAETTMLPPIPDEVSADRVGMALAEPEDEQPRKSAVAEAAQRWKKRFLRSTALAVLITLTGGGAAALAMNKSVTLEVDGKEETVSTYAGTVGEVLEAEGYSPGKHDAISPSPQATVGDGGKVVLERGRQLQLTVDGEQRESWVRATNVNEALDQLGIEKQGVWTSKDGNAAIPLDGMALEVKTPKTVTFFDGGAKPREVTTTAVTIQEFLAEQDVPLGKEDAVENAKPEAKIADGGEVRISRTGITVINEKESVEPPVKEIEDDTMLVGEEEVVEEGKAGVEMVTYRITKKNNEEIAREEISSKELTKPEPKVIKVGTKEPPQPAISNGAVWDQLAQCESGGNWATNTGNGYYGGLQFDQQTWSAYGGDAYAPLPHEASREQQIATAEKVRDDRGGYGAWPACSSSLGLS</sequence>
<keyword evidence="3" id="KW-0378">Hydrolase</keyword>
<dbReference type="EMBL" id="SLXQ01000001">
    <property type="protein sequence ID" value="TCP56381.1"/>
    <property type="molecule type" value="Genomic_DNA"/>
</dbReference>
<dbReference type="Proteomes" id="UP000294911">
    <property type="component" value="Unassembled WGS sequence"/>
</dbReference>
<keyword evidence="2" id="KW-0732">Signal</keyword>
<keyword evidence="5" id="KW-1133">Transmembrane helix</keyword>
<accession>A0A4R2R9M6</accession>
<dbReference type="PROSITE" id="PS51109">
    <property type="entry name" value="G5"/>
    <property type="match status" value="1"/>
</dbReference>
<dbReference type="Pfam" id="PF07501">
    <property type="entry name" value="G5"/>
    <property type="match status" value="1"/>
</dbReference>
<keyword evidence="8" id="KW-1185">Reference proteome</keyword>
<dbReference type="Pfam" id="PF03990">
    <property type="entry name" value="DUF348"/>
    <property type="match status" value="3"/>
</dbReference>
<evidence type="ECO:0000256" key="5">
    <source>
        <dbReference type="SAM" id="Phobius"/>
    </source>
</evidence>
<reference evidence="7 8" key="1">
    <citation type="submission" date="2019-03" db="EMBL/GenBank/DDBJ databases">
        <title>Genomic Encyclopedia of Type Strains, Phase IV (KMG-IV): sequencing the most valuable type-strain genomes for metagenomic binning, comparative biology and taxonomic classification.</title>
        <authorList>
            <person name="Goeker M."/>
        </authorList>
    </citation>
    <scope>NUCLEOTIDE SEQUENCE [LARGE SCALE GENOMIC DNA]</scope>
    <source>
        <strain evidence="7 8">DSM 45765</strain>
    </source>
</reference>
<dbReference type="InterPro" id="IPR010618">
    <property type="entry name" value="RPF"/>
</dbReference>
<protein>
    <submittedName>
        <fullName evidence="7">Uncharacterized protein YabE (DUF348 family)</fullName>
    </submittedName>
</protein>
<dbReference type="InterPro" id="IPR023346">
    <property type="entry name" value="Lysozyme-like_dom_sf"/>
</dbReference>
<dbReference type="InterPro" id="IPR007137">
    <property type="entry name" value="DUF348"/>
</dbReference>
<dbReference type="SUPFAM" id="SSF53955">
    <property type="entry name" value="Lysozyme-like"/>
    <property type="match status" value="1"/>
</dbReference>
<dbReference type="InterPro" id="IPR011098">
    <property type="entry name" value="G5_dom"/>
</dbReference>
<dbReference type="Gene3D" id="1.10.530.10">
    <property type="match status" value="1"/>
</dbReference>
<evidence type="ECO:0000259" key="6">
    <source>
        <dbReference type="PROSITE" id="PS51109"/>
    </source>
</evidence>
<dbReference type="CDD" id="cd13925">
    <property type="entry name" value="RPF"/>
    <property type="match status" value="1"/>
</dbReference>
<dbReference type="AlphaFoldDB" id="A0A4R2R9M6"/>
<evidence type="ECO:0000313" key="7">
    <source>
        <dbReference type="EMBL" id="TCP56381.1"/>
    </source>
</evidence>
<dbReference type="PANTHER" id="PTHR39160">
    <property type="entry name" value="CELL WALL-BINDING PROTEIN YOCH"/>
    <property type="match status" value="1"/>
</dbReference>
<dbReference type="PANTHER" id="PTHR39160:SF4">
    <property type="entry name" value="RESUSCITATION-PROMOTING FACTOR RPFB"/>
    <property type="match status" value="1"/>
</dbReference>
<feature type="transmembrane region" description="Helical" evidence="5">
    <location>
        <begin position="122"/>
        <end position="140"/>
    </location>
</feature>
<evidence type="ECO:0000313" key="8">
    <source>
        <dbReference type="Proteomes" id="UP000294911"/>
    </source>
</evidence>
<dbReference type="Gene3D" id="2.20.230.10">
    <property type="entry name" value="Resuscitation-promoting factor rpfb"/>
    <property type="match status" value="1"/>
</dbReference>
<evidence type="ECO:0000256" key="2">
    <source>
        <dbReference type="ARBA" id="ARBA00022729"/>
    </source>
</evidence>
<evidence type="ECO:0000256" key="1">
    <source>
        <dbReference type="ARBA" id="ARBA00010830"/>
    </source>
</evidence>
<dbReference type="GO" id="GO:0016787">
    <property type="term" value="F:hydrolase activity"/>
    <property type="evidence" value="ECO:0007669"/>
    <property type="project" value="UniProtKB-KW"/>
</dbReference>
<comment type="similarity">
    <text evidence="1">Belongs to the transglycosylase family. Rpf subfamily.</text>
</comment>
<feature type="region of interest" description="Disordered" evidence="4">
    <location>
        <begin position="450"/>
        <end position="469"/>
    </location>
</feature>
<dbReference type="InterPro" id="IPR051933">
    <property type="entry name" value="Resuscitation_pf_RpfB"/>
</dbReference>
<keyword evidence="5" id="KW-0472">Membrane</keyword>
<organism evidence="7 8">
    <name type="scientific">Tamaricihabitans halophyticus</name>
    <dbReference type="NCBI Taxonomy" id="1262583"/>
    <lineage>
        <taxon>Bacteria</taxon>
        <taxon>Bacillati</taxon>
        <taxon>Actinomycetota</taxon>
        <taxon>Actinomycetes</taxon>
        <taxon>Pseudonocardiales</taxon>
        <taxon>Pseudonocardiaceae</taxon>
        <taxon>Tamaricihabitans</taxon>
    </lineage>
</organism>
<name>A0A4R2R9M6_9PSEU</name>